<dbReference type="Gene3D" id="2.10.260.10">
    <property type="match status" value="1"/>
</dbReference>
<name>A0A328BFR4_9CAUL</name>
<evidence type="ECO:0000313" key="2">
    <source>
        <dbReference type="EMBL" id="RAK65391.1"/>
    </source>
</evidence>
<feature type="domain" description="SpoVT-AbrB" evidence="1">
    <location>
        <begin position="7"/>
        <end position="53"/>
    </location>
</feature>
<accession>A0A328BFR4</accession>
<proteinExistence type="predicted"/>
<keyword evidence="3" id="KW-1185">Reference proteome</keyword>
<dbReference type="SUPFAM" id="SSF89447">
    <property type="entry name" value="AbrB/MazE/MraZ-like"/>
    <property type="match status" value="1"/>
</dbReference>
<dbReference type="Proteomes" id="UP000249524">
    <property type="component" value="Unassembled WGS sequence"/>
</dbReference>
<comment type="caution">
    <text evidence="2">The sequence shown here is derived from an EMBL/GenBank/DDBJ whole genome shotgun (WGS) entry which is preliminary data.</text>
</comment>
<keyword evidence="2" id="KW-0238">DNA-binding</keyword>
<dbReference type="Pfam" id="PF04014">
    <property type="entry name" value="MazE_antitoxin"/>
    <property type="match status" value="1"/>
</dbReference>
<dbReference type="NCBIfam" id="TIGR02609">
    <property type="entry name" value="doc_partner"/>
    <property type="match status" value="1"/>
</dbReference>
<dbReference type="GO" id="GO:0003677">
    <property type="term" value="F:DNA binding"/>
    <property type="evidence" value="ECO:0007669"/>
    <property type="project" value="UniProtKB-KW"/>
</dbReference>
<protein>
    <submittedName>
        <fullName evidence="2">AbrB/MazE/SpoVT family DNA-binding domain-containing protein</fullName>
    </submittedName>
</protein>
<dbReference type="OrthoDB" id="5459182at2"/>
<evidence type="ECO:0000313" key="3">
    <source>
        <dbReference type="Proteomes" id="UP000249524"/>
    </source>
</evidence>
<reference evidence="2 3" key="1">
    <citation type="submission" date="2018-05" db="EMBL/GenBank/DDBJ databases">
        <authorList>
            <person name="Lanie J.A."/>
            <person name="Ng W.-L."/>
            <person name="Kazmierczak K.M."/>
            <person name="Andrzejewski T.M."/>
            <person name="Davidsen T.M."/>
            <person name="Wayne K.J."/>
            <person name="Tettelin H."/>
            <person name="Glass J.I."/>
            <person name="Rusch D."/>
            <person name="Podicherti R."/>
            <person name="Tsui H.-C.T."/>
            <person name="Winkler M.E."/>
        </authorList>
    </citation>
    <scope>NUCLEOTIDE SEQUENCE [LARGE SCALE GENOMIC DNA]</scope>
    <source>
        <strain evidence="2 3">BUT-10</strain>
    </source>
</reference>
<organism evidence="2 3">
    <name type="scientific">Phenylobacterium kunshanense</name>
    <dbReference type="NCBI Taxonomy" id="1445034"/>
    <lineage>
        <taxon>Bacteria</taxon>
        <taxon>Pseudomonadati</taxon>
        <taxon>Pseudomonadota</taxon>
        <taxon>Alphaproteobacteria</taxon>
        <taxon>Caulobacterales</taxon>
        <taxon>Caulobacteraceae</taxon>
        <taxon>Phenylobacterium</taxon>
    </lineage>
</organism>
<gene>
    <name evidence="2" type="ORF">DJ019_10485</name>
</gene>
<dbReference type="EMBL" id="QFYS01000004">
    <property type="protein sequence ID" value="RAK65391.1"/>
    <property type="molecule type" value="Genomic_DNA"/>
</dbReference>
<dbReference type="InterPro" id="IPR037914">
    <property type="entry name" value="SpoVT-AbrB_sf"/>
</dbReference>
<dbReference type="InterPro" id="IPR013432">
    <property type="entry name" value="Doc_partner"/>
</dbReference>
<dbReference type="RefSeq" id="WP_111275987.1">
    <property type="nucleotide sequence ID" value="NZ_QFYS01000004.1"/>
</dbReference>
<sequence>MIALKVSQVGNSVGVVLPKEALVKLGVQKGDVVYLTEAADGEMRISAYNPSVAEEIAAGEAFMDEYRDTFRALAK</sequence>
<dbReference type="InterPro" id="IPR007159">
    <property type="entry name" value="SpoVT-AbrB_dom"/>
</dbReference>
<dbReference type="AlphaFoldDB" id="A0A328BFR4"/>
<evidence type="ECO:0000259" key="1">
    <source>
        <dbReference type="SMART" id="SM00966"/>
    </source>
</evidence>
<dbReference type="SMART" id="SM00966">
    <property type="entry name" value="SpoVT_AbrB"/>
    <property type="match status" value="1"/>
</dbReference>